<organism evidence="2 3">
    <name type="scientific">Pyrobaculum islandicum (strain DSM 4184 / JCM 9189 / GEO3)</name>
    <dbReference type="NCBI Taxonomy" id="384616"/>
    <lineage>
        <taxon>Archaea</taxon>
        <taxon>Thermoproteota</taxon>
        <taxon>Thermoprotei</taxon>
        <taxon>Thermoproteales</taxon>
        <taxon>Thermoproteaceae</taxon>
        <taxon>Pyrobaculum</taxon>
    </lineage>
</organism>
<dbReference type="KEGG" id="pis:Pisl_0187"/>
<feature type="transmembrane region" description="Helical" evidence="1">
    <location>
        <begin position="12"/>
        <end position="31"/>
    </location>
</feature>
<accession>A1RQY7</accession>
<reference evidence="2" key="1">
    <citation type="submission" date="2006-12" db="EMBL/GenBank/DDBJ databases">
        <title>Complete sequence of Pyrobaculum islandicum DSM 4184.</title>
        <authorList>
            <person name="Copeland A."/>
            <person name="Lucas S."/>
            <person name="Lapidus A."/>
            <person name="Barry K."/>
            <person name="Detter J.C."/>
            <person name="Glavina del Rio T."/>
            <person name="Dalin E."/>
            <person name="Tice H."/>
            <person name="Pitluck S."/>
            <person name="Meincke L."/>
            <person name="Brettin T."/>
            <person name="Bruce D."/>
            <person name="Han C."/>
            <person name="Tapia R."/>
            <person name="Gilna P."/>
            <person name="Schmutz J."/>
            <person name="Larimer F."/>
            <person name="Land M."/>
            <person name="Hauser L."/>
            <person name="Kyrpides N."/>
            <person name="Mikhailova N."/>
            <person name="Cozen A.E."/>
            <person name="Fitz-Gibbon S.T."/>
            <person name="House C.H."/>
            <person name="Saltikov C."/>
            <person name="Lowe T."/>
            <person name="Richardson P."/>
        </authorList>
    </citation>
    <scope>NUCLEOTIDE SEQUENCE [LARGE SCALE GENOMIC DNA]</scope>
    <source>
        <strain evidence="2">DSM 4184</strain>
    </source>
</reference>
<evidence type="ECO:0000256" key="1">
    <source>
        <dbReference type="SAM" id="Phobius"/>
    </source>
</evidence>
<feature type="transmembrane region" description="Helical" evidence="1">
    <location>
        <begin position="43"/>
        <end position="69"/>
    </location>
</feature>
<dbReference type="HOGENOM" id="CLU_2597888_0_0_2"/>
<keyword evidence="1" id="KW-0812">Transmembrane</keyword>
<protein>
    <submittedName>
        <fullName evidence="2">Uncharacterized protein</fullName>
    </submittedName>
</protein>
<name>A1RQY7_PYRIL</name>
<sequence>MIVLISLLRNLLLILAATYAAGVAYFTYQFFRIAEAKAKWFDHLALISFSPALLAEVLFYVLSLIWIYAGVKSLLEVVS</sequence>
<dbReference type="OrthoDB" id="43825at2157"/>
<proteinExistence type="predicted"/>
<keyword evidence="1" id="KW-1133">Transmembrane helix</keyword>
<dbReference type="RefSeq" id="WP_011761946.1">
    <property type="nucleotide sequence ID" value="NC_008701.1"/>
</dbReference>
<dbReference type="AlphaFoldDB" id="A1RQY7"/>
<evidence type="ECO:0000313" key="3">
    <source>
        <dbReference type="Proteomes" id="UP000002595"/>
    </source>
</evidence>
<keyword evidence="1" id="KW-0472">Membrane</keyword>
<dbReference type="GeneID" id="4618092"/>
<gene>
    <name evidence="2" type="ordered locus">Pisl_0187</name>
</gene>
<evidence type="ECO:0000313" key="2">
    <source>
        <dbReference type="EMBL" id="ABL87369.1"/>
    </source>
</evidence>
<dbReference type="EMBL" id="CP000504">
    <property type="protein sequence ID" value="ABL87369.1"/>
    <property type="molecule type" value="Genomic_DNA"/>
</dbReference>
<keyword evidence="3" id="KW-1185">Reference proteome</keyword>
<dbReference type="Proteomes" id="UP000002595">
    <property type="component" value="Chromosome"/>
</dbReference>